<proteinExistence type="predicted"/>
<dbReference type="Proteomes" id="UP000241769">
    <property type="component" value="Unassembled WGS sequence"/>
</dbReference>
<accession>A0A2P6MZY1</accession>
<evidence type="ECO:0000313" key="3">
    <source>
        <dbReference type="Proteomes" id="UP000241769"/>
    </source>
</evidence>
<keyword evidence="1" id="KW-0812">Transmembrane</keyword>
<organism evidence="2 3">
    <name type="scientific">Planoprotostelium fungivorum</name>
    <dbReference type="NCBI Taxonomy" id="1890364"/>
    <lineage>
        <taxon>Eukaryota</taxon>
        <taxon>Amoebozoa</taxon>
        <taxon>Evosea</taxon>
        <taxon>Variosea</taxon>
        <taxon>Cavosteliida</taxon>
        <taxon>Cavosteliaceae</taxon>
        <taxon>Planoprotostelium</taxon>
    </lineage>
</organism>
<evidence type="ECO:0000256" key="1">
    <source>
        <dbReference type="SAM" id="Phobius"/>
    </source>
</evidence>
<protein>
    <submittedName>
        <fullName evidence="2">Uncharacterized protein</fullName>
    </submittedName>
</protein>
<sequence>MCSFFSSSEAEENVWSLGKQCVIVDTCTNPQSDKEPRDMRRISFLLLVLFSAQYCLSDDCKWTCEGESLWFNATCWDCQRIPESEDNVVIEGEPLDPLAHFVIIDSRAIVVIMPNVTINLVQLYLSNTSRILMRRNVTFQGRDPVTSTLHLLGNITGVHAAETCASDSTAGQPRFNDLNVTTGSMSQILFTGRSLLSNDNVRIHNHGTWWMTPTLRGNTTGIFRGKFFNRGHMIIEDYTSLDDDRSDTSSIDNLSGGSIDVTSNRVDWMVHLRCTADSKISITKHISFVVRGRLEVESGALIELKHKSSSMNLTEGDSNWSDGIKINGEGTLYIGRNHTVRQPLYRSKNRTYKYLRIETMIPPSKLQLFGTVRSTRGEGNTTVILCQDLASRSSRFEGGGKIRISSLHSATCRDVSLNDVQLELWSFSGDLSGHHDIGGGSLLNLTQGRWYMRNPHFNGSGAFESTAAEIILEDATLDFDGNDVNLGTVSFLAGHDFSAPLFSTRGNITLQRAKMTALTNDIPPQSITLVKAGSVSDASDLHIDVTGDYDCLIHSLSEPLWVTPVDLQAQVSSDMRNVSIEWAYSGSTTGACIPSLDITLSSGNVTTDVSDTTEISYVDVFESCRYHTAGLSIVYPWRPSNVTIIKQVQWLQVERPIISNDYRVSEGVIHFEWTAANCPCSNLNPEVIYTTISDDISTDTTENSVTFPSPSNRASVTIEVEATCMYQGLNLTSTSSTSTASVETFDSMKRKRDLAVIILAPILLIFGVIICGLIIYRYFQHLRAKRQRSLERSLLSQVDDE</sequence>
<dbReference type="EMBL" id="MDYQ01000271">
    <property type="protein sequence ID" value="PRP77271.1"/>
    <property type="molecule type" value="Genomic_DNA"/>
</dbReference>
<evidence type="ECO:0000313" key="2">
    <source>
        <dbReference type="EMBL" id="PRP77271.1"/>
    </source>
</evidence>
<feature type="transmembrane region" description="Helical" evidence="1">
    <location>
        <begin position="754"/>
        <end position="779"/>
    </location>
</feature>
<dbReference type="AlphaFoldDB" id="A0A2P6MZY1"/>
<reference evidence="2 3" key="1">
    <citation type="journal article" date="2018" name="Genome Biol. Evol.">
        <title>Multiple Roots of Fruiting Body Formation in Amoebozoa.</title>
        <authorList>
            <person name="Hillmann F."/>
            <person name="Forbes G."/>
            <person name="Novohradska S."/>
            <person name="Ferling I."/>
            <person name="Riege K."/>
            <person name="Groth M."/>
            <person name="Westermann M."/>
            <person name="Marz M."/>
            <person name="Spaller T."/>
            <person name="Winckler T."/>
            <person name="Schaap P."/>
            <person name="Glockner G."/>
        </authorList>
    </citation>
    <scope>NUCLEOTIDE SEQUENCE [LARGE SCALE GENOMIC DNA]</scope>
    <source>
        <strain evidence="2 3">Jena</strain>
    </source>
</reference>
<gene>
    <name evidence="2" type="ORF">PROFUN_14483</name>
</gene>
<keyword evidence="1" id="KW-0472">Membrane</keyword>
<comment type="caution">
    <text evidence="2">The sequence shown here is derived from an EMBL/GenBank/DDBJ whole genome shotgun (WGS) entry which is preliminary data.</text>
</comment>
<keyword evidence="3" id="KW-1185">Reference proteome</keyword>
<dbReference type="InParanoid" id="A0A2P6MZY1"/>
<name>A0A2P6MZY1_9EUKA</name>
<keyword evidence="1" id="KW-1133">Transmembrane helix</keyword>